<evidence type="ECO:0000256" key="3">
    <source>
        <dbReference type="ARBA" id="ARBA00017665"/>
    </source>
</evidence>
<accession>A0AAN6ZAZ3</accession>
<sequence>MHTAQRSRRGPTTSLIHPIGGHLDTSTSSWSGTVFEPGPNAISTLLQPPIVRTGLQQHTSAPASSSHQTPTVRDIPPVALTNIQRVEAAEFEPYILRVGALYKQLQRLKESEDEARAGASRSEDSFGGNELREAGGQSHSARNGSLPSITSITTPVARPPYRRGSPSLGRKGPHGPPPLSTIPDVYFDTDFHLENPRTFDLVSERSDVGHPTSTTRKASSGNAPAPRKALATNAILQEKLSWYMDTVEVHLINSISMASTTFFSALGSLKELHREAVESVEEIRALRGDLTSLDKDVVTKGLELLQKKRIRHNLEQLSDTVLQLKHIVDRVAHSESLIDEGEVERALVEIDAIKLLMAGERDETFSDEPSTHMQLRDIRAAAALQGVVSDMAILRSRIGKVFESKVHNLLIGDLRRHVQSVSTQQVLLRWEAASLRAKGGQPQEVSAPPAYMGRTDELRTALFHNVAGLHRSSSISTAIQAYRELVLREIRNVVRGPLPSSTEDVESITSASTISGGRSRTNQEKSSVLARNIRALDAEDAERLFSTMFIGVAETLRRLKTQSSVLLDIACAIGNPDTEDPVKLPLIWLRIGSQDPAIHASRFEIQEEMHVALDLPNFLCQAVDVSYENINKILRVRSEQTTSLPLAHFLRYFTLNLFFTNECEAISGRAGTSLKTIVNGHVQDFIQAHRDREKQVLAQGMDADNWQVKDFNAKDNEILKQILECSTSDPPAWTEMSKIWAPLSQEEAEEMESTEDSTAEDKVGRAIIEGETFLLPYSAILCLEGTSHFLRLICGIPSMTVDIAMSLVLYLQMFDSRCRQLILGAGAVRSAGLKNITTAHLALTLQALSFIATIIPHVREFVRRHAPAGRPSANLRGEFDRVRHALQEHQDAIYQKSVEIMASRAGKLSKKARETIWGQESAEDVRKYARDLTKDTGKLYKALSKHLPEQAVGLVMVSVFASYKDLLGSVFKEVNPETETGRDCMLRDVEHLVNKLGKVEGFGDLGTYLTKIIKDKEI</sequence>
<name>A0AAN6ZAZ3_9PEZI</name>
<evidence type="ECO:0000256" key="7">
    <source>
        <dbReference type="ARBA" id="ARBA00023054"/>
    </source>
</evidence>
<reference evidence="11" key="2">
    <citation type="submission" date="2023-05" db="EMBL/GenBank/DDBJ databases">
        <authorList>
            <consortium name="Lawrence Berkeley National Laboratory"/>
            <person name="Steindorff A."/>
            <person name="Hensen N."/>
            <person name="Bonometti L."/>
            <person name="Westerberg I."/>
            <person name="Brannstrom I.O."/>
            <person name="Guillou S."/>
            <person name="Cros-Aarteil S."/>
            <person name="Calhoun S."/>
            <person name="Haridas S."/>
            <person name="Kuo A."/>
            <person name="Mondo S."/>
            <person name="Pangilinan J."/>
            <person name="Riley R."/>
            <person name="Labutti K."/>
            <person name="Andreopoulos B."/>
            <person name="Lipzen A."/>
            <person name="Chen C."/>
            <person name="Yanf M."/>
            <person name="Daum C."/>
            <person name="Ng V."/>
            <person name="Clum A."/>
            <person name="Ohm R."/>
            <person name="Martin F."/>
            <person name="Silar P."/>
            <person name="Natvig D."/>
            <person name="Lalanne C."/>
            <person name="Gautier V."/>
            <person name="Ament-Velasquez S.L."/>
            <person name="Kruys A."/>
            <person name="Hutchinson M.I."/>
            <person name="Powell A.J."/>
            <person name="Barry K."/>
            <person name="Miller A.N."/>
            <person name="Grigoriev I.V."/>
            <person name="Debuchy R."/>
            <person name="Gladieux P."/>
            <person name="Thoren M.H."/>
            <person name="Johannesson H."/>
        </authorList>
    </citation>
    <scope>NUCLEOTIDE SEQUENCE</scope>
    <source>
        <strain evidence="11">CBS 123565</strain>
    </source>
</reference>
<feature type="compositionally biased region" description="Polar residues" evidence="8">
    <location>
        <begin position="137"/>
        <end position="154"/>
    </location>
</feature>
<feature type="region of interest" description="Disordered" evidence="8">
    <location>
        <begin position="501"/>
        <end position="523"/>
    </location>
</feature>
<gene>
    <name evidence="11" type="ORF">BT67DRAFT_427404</name>
</gene>
<keyword evidence="6" id="KW-0333">Golgi apparatus</keyword>
<keyword evidence="5" id="KW-0653">Protein transport</keyword>
<dbReference type="GO" id="GO:0019905">
    <property type="term" value="F:syntaxin binding"/>
    <property type="evidence" value="ECO:0007669"/>
    <property type="project" value="TreeGrafter"/>
</dbReference>
<comment type="similarity">
    <text evidence="2">Belongs to the VPS54 family.</text>
</comment>
<organism evidence="11 12">
    <name type="scientific">Trichocladium antarcticum</name>
    <dbReference type="NCBI Taxonomy" id="1450529"/>
    <lineage>
        <taxon>Eukaryota</taxon>
        <taxon>Fungi</taxon>
        <taxon>Dikarya</taxon>
        <taxon>Ascomycota</taxon>
        <taxon>Pezizomycotina</taxon>
        <taxon>Sordariomycetes</taxon>
        <taxon>Sordariomycetidae</taxon>
        <taxon>Sordariales</taxon>
        <taxon>Chaetomiaceae</taxon>
        <taxon>Trichocladium</taxon>
    </lineage>
</organism>
<evidence type="ECO:0000313" key="11">
    <source>
        <dbReference type="EMBL" id="KAK4131602.1"/>
    </source>
</evidence>
<dbReference type="AlphaFoldDB" id="A0AAN6ZAZ3"/>
<keyword evidence="12" id="KW-1185">Reference proteome</keyword>
<dbReference type="InterPro" id="IPR019515">
    <property type="entry name" value="VPS54_N"/>
</dbReference>
<evidence type="ECO:0000256" key="6">
    <source>
        <dbReference type="ARBA" id="ARBA00023034"/>
    </source>
</evidence>
<evidence type="ECO:0000256" key="8">
    <source>
        <dbReference type="SAM" id="MobiDB-lite"/>
    </source>
</evidence>
<dbReference type="GO" id="GO:0005829">
    <property type="term" value="C:cytosol"/>
    <property type="evidence" value="ECO:0007669"/>
    <property type="project" value="GOC"/>
</dbReference>
<dbReference type="GO" id="GO:0000938">
    <property type="term" value="C:GARP complex"/>
    <property type="evidence" value="ECO:0007669"/>
    <property type="project" value="InterPro"/>
</dbReference>
<keyword evidence="7" id="KW-0175">Coiled coil</keyword>
<evidence type="ECO:0000259" key="10">
    <source>
        <dbReference type="Pfam" id="PF10475"/>
    </source>
</evidence>
<dbReference type="Proteomes" id="UP001304895">
    <property type="component" value="Unassembled WGS sequence"/>
</dbReference>
<dbReference type="EMBL" id="MU853423">
    <property type="protein sequence ID" value="KAK4131602.1"/>
    <property type="molecule type" value="Genomic_DNA"/>
</dbReference>
<dbReference type="PANTHER" id="PTHR12965">
    <property type="entry name" value="VACUOLAR PROTEIN SORTING 54"/>
    <property type="match status" value="1"/>
</dbReference>
<evidence type="ECO:0000256" key="2">
    <source>
        <dbReference type="ARBA" id="ARBA00009150"/>
    </source>
</evidence>
<feature type="domain" description="Vacuolar protein sorting-associated protein 54 C-terminal" evidence="9">
    <location>
        <begin position="771"/>
        <end position="904"/>
    </location>
</feature>
<evidence type="ECO:0000256" key="5">
    <source>
        <dbReference type="ARBA" id="ARBA00022927"/>
    </source>
</evidence>
<comment type="subcellular location">
    <subcellularLocation>
        <location evidence="1">Golgi apparatus</location>
        <location evidence="1">trans-Golgi network</location>
    </subcellularLocation>
</comment>
<dbReference type="InterPro" id="IPR012501">
    <property type="entry name" value="Vps54_C"/>
</dbReference>
<feature type="region of interest" description="Disordered" evidence="8">
    <location>
        <begin position="204"/>
        <end position="226"/>
    </location>
</feature>
<proteinExistence type="inferred from homology"/>
<feature type="region of interest" description="Disordered" evidence="8">
    <location>
        <begin position="112"/>
        <end position="181"/>
    </location>
</feature>
<dbReference type="Pfam" id="PF10475">
    <property type="entry name" value="Vps54_N"/>
    <property type="match status" value="1"/>
</dbReference>
<dbReference type="GO" id="GO:0042147">
    <property type="term" value="P:retrograde transport, endosome to Golgi"/>
    <property type="evidence" value="ECO:0007669"/>
    <property type="project" value="InterPro"/>
</dbReference>
<feature type="domain" description="Vacuolar protein sorting-associated protein 54 N-terminal" evidence="10">
    <location>
        <begin position="238"/>
        <end position="347"/>
    </location>
</feature>
<evidence type="ECO:0000313" key="12">
    <source>
        <dbReference type="Proteomes" id="UP001304895"/>
    </source>
</evidence>
<dbReference type="GO" id="GO:0006896">
    <property type="term" value="P:Golgi to vacuole transport"/>
    <property type="evidence" value="ECO:0007669"/>
    <property type="project" value="TreeGrafter"/>
</dbReference>
<reference evidence="11" key="1">
    <citation type="journal article" date="2023" name="Mol. Phylogenet. Evol.">
        <title>Genome-scale phylogeny and comparative genomics of the fungal order Sordariales.</title>
        <authorList>
            <person name="Hensen N."/>
            <person name="Bonometti L."/>
            <person name="Westerberg I."/>
            <person name="Brannstrom I.O."/>
            <person name="Guillou S."/>
            <person name="Cros-Aarteil S."/>
            <person name="Calhoun S."/>
            <person name="Haridas S."/>
            <person name="Kuo A."/>
            <person name="Mondo S."/>
            <person name="Pangilinan J."/>
            <person name="Riley R."/>
            <person name="LaButti K."/>
            <person name="Andreopoulos B."/>
            <person name="Lipzen A."/>
            <person name="Chen C."/>
            <person name="Yan M."/>
            <person name="Daum C."/>
            <person name="Ng V."/>
            <person name="Clum A."/>
            <person name="Steindorff A."/>
            <person name="Ohm R.A."/>
            <person name="Martin F."/>
            <person name="Silar P."/>
            <person name="Natvig D.O."/>
            <person name="Lalanne C."/>
            <person name="Gautier V."/>
            <person name="Ament-Velasquez S.L."/>
            <person name="Kruys A."/>
            <person name="Hutchinson M.I."/>
            <person name="Powell A.J."/>
            <person name="Barry K."/>
            <person name="Miller A.N."/>
            <person name="Grigoriev I.V."/>
            <person name="Debuchy R."/>
            <person name="Gladieux P."/>
            <person name="Hiltunen Thoren M."/>
            <person name="Johannesson H."/>
        </authorList>
    </citation>
    <scope>NUCLEOTIDE SEQUENCE</scope>
    <source>
        <strain evidence="11">CBS 123565</strain>
    </source>
</reference>
<feature type="compositionally biased region" description="Polar residues" evidence="8">
    <location>
        <begin position="211"/>
        <end position="222"/>
    </location>
</feature>
<dbReference type="InterPro" id="IPR039745">
    <property type="entry name" value="Vps54"/>
</dbReference>
<protein>
    <recommendedName>
        <fullName evidence="3">Vacuolar protein sorting-associated protein 54</fullName>
    </recommendedName>
</protein>
<feature type="region of interest" description="Disordered" evidence="8">
    <location>
        <begin position="1"/>
        <end position="22"/>
    </location>
</feature>
<comment type="caution">
    <text evidence="11">The sequence shown here is derived from an EMBL/GenBank/DDBJ whole genome shotgun (WGS) entry which is preliminary data.</text>
</comment>
<evidence type="ECO:0000259" key="9">
    <source>
        <dbReference type="Pfam" id="PF07928"/>
    </source>
</evidence>
<feature type="compositionally biased region" description="Basic and acidic residues" evidence="8">
    <location>
        <begin position="112"/>
        <end position="124"/>
    </location>
</feature>
<keyword evidence="4" id="KW-0813">Transport</keyword>
<evidence type="ECO:0000256" key="4">
    <source>
        <dbReference type="ARBA" id="ARBA00022448"/>
    </source>
</evidence>
<dbReference type="GO" id="GO:0015031">
    <property type="term" value="P:protein transport"/>
    <property type="evidence" value="ECO:0007669"/>
    <property type="project" value="UniProtKB-KW"/>
</dbReference>
<dbReference type="PANTHER" id="PTHR12965:SF0">
    <property type="entry name" value="VACUOLAR PROTEIN SORTING-ASSOCIATED PROTEIN 54"/>
    <property type="match status" value="1"/>
</dbReference>
<evidence type="ECO:0000256" key="1">
    <source>
        <dbReference type="ARBA" id="ARBA00004601"/>
    </source>
</evidence>
<dbReference type="Pfam" id="PF07928">
    <property type="entry name" value="Vps54"/>
    <property type="match status" value="1"/>
</dbReference>